<evidence type="ECO:0000256" key="1">
    <source>
        <dbReference type="SAM" id="MobiDB-lite"/>
    </source>
</evidence>
<accession>T1B1G5</accession>
<proteinExistence type="predicted"/>
<evidence type="ECO:0000313" key="3">
    <source>
        <dbReference type="EMBL" id="EQD63682.1"/>
    </source>
</evidence>
<keyword evidence="2" id="KW-1133">Transmembrane helix</keyword>
<feature type="compositionally biased region" description="Low complexity" evidence="1">
    <location>
        <begin position="58"/>
        <end position="77"/>
    </location>
</feature>
<gene>
    <name evidence="3" type="ORF">B1B_06919</name>
</gene>
<reference evidence="3" key="1">
    <citation type="submission" date="2013-08" db="EMBL/GenBank/DDBJ databases">
        <authorList>
            <person name="Mendez C."/>
            <person name="Richter M."/>
            <person name="Ferrer M."/>
            <person name="Sanchez J."/>
        </authorList>
    </citation>
    <scope>NUCLEOTIDE SEQUENCE</scope>
</reference>
<keyword evidence="2" id="KW-0472">Membrane</keyword>
<dbReference type="EMBL" id="AUZY01004385">
    <property type="protein sequence ID" value="EQD63682.1"/>
    <property type="molecule type" value="Genomic_DNA"/>
</dbReference>
<feature type="transmembrane region" description="Helical" evidence="2">
    <location>
        <begin position="25"/>
        <end position="44"/>
    </location>
</feature>
<name>T1B1G5_9ZZZZ</name>
<dbReference type="AlphaFoldDB" id="T1B1G5"/>
<evidence type="ECO:0000256" key="2">
    <source>
        <dbReference type="SAM" id="Phobius"/>
    </source>
</evidence>
<feature type="region of interest" description="Disordered" evidence="1">
    <location>
        <begin position="56"/>
        <end position="77"/>
    </location>
</feature>
<comment type="caution">
    <text evidence="3">The sequence shown here is derived from an EMBL/GenBank/DDBJ whole genome shotgun (WGS) entry which is preliminary data.</text>
</comment>
<organism evidence="3">
    <name type="scientific">mine drainage metagenome</name>
    <dbReference type="NCBI Taxonomy" id="410659"/>
    <lineage>
        <taxon>unclassified sequences</taxon>
        <taxon>metagenomes</taxon>
        <taxon>ecological metagenomes</taxon>
    </lineage>
</organism>
<sequence>FDGFDGLAGLPQPFSQYLNLNSNQFTYLWVVFSGLVMVICWFIAQRMLNSPWGGPCGPSGRTRTPPTPSARTPCGCA</sequence>
<keyword evidence="2" id="KW-0812">Transmembrane</keyword>
<reference evidence="3" key="2">
    <citation type="journal article" date="2014" name="ISME J.">
        <title>Microbial stratification in low pH oxic and suboxic macroscopic growths along an acid mine drainage.</title>
        <authorList>
            <person name="Mendez-Garcia C."/>
            <person name="Mesa V."/>
            <person name="Sprenger R.R."/>
            <person name="Richter M."/>
            <person name="Diez M.S."/>
            <person name="Solano J."/>
            <person name="Bargiela R."/>
            <person name="Golyshina O.V."/>
            <person name="Manteca A."/>
            <person name="Ramos J.L."/>
            <person name="Gallego J.R."/>
            <person name="Llorente I."/>
            <person name="Martins Dos Santos V.A."/>
            <person name="Jensen O.N."/>
            <person name="Pelaez A.I."/>
            <person name="Sanchez J."/>
            <person name="Ferrer M."/>
        </authorList>
    </citation>
    <scope>NUCLEOTIDE SEQUENCE</scope>
</reference>
<feature type="non-terminal residue" evidence="3">
    <location>
        <position position="1"/>
    </location>
</feature>
<protein>
    <submittedName>
        <fullName evidence="3">Uncharacterized protein</fullName>
    </submittedName>
</protein>